<organism evidence="3 4">
    <name type="scientific">Athelia psychrophila</name>
    <dbReference type="NCBI Taxonomy" id="1759441"/>
    <lineage>
        <taxon>Eukaryota</taxon>
        <taxon>Fungi</taxon>
        <taxon>Dikarya</taxon>
        <taxon>Basidiomycota</taxon>
        <taxon>Agaricomycotina</taxon>
        <taxon>Agaricomycetes</taxon>
        <taxon>Agaricomycetidae</taxon>
        <taxon>Atheliales</taxon>
        <taxon>Atheliaceae</taxon>
        <taxon>Athelia</taxon>
    </lineage>
</organism>
<feature type="transmembrane region" description="Helical" evidence="1">
    <location>
        <begin position="173"/>
        <end position="193"/>
    </location>
</feature>
<reference evidence="3 4" key="1">
    <citation type="journal article" date="2016" name="Mol. Biol. Evol.">
        <title>Comparative Genomics of Early-Diverging Mushroom-Forming Fungi Provides Insights into the Origins of Lignocellulose Decay Capabilities.</title>
        <authorList>
            <person name="Nagy L.G."/>
            <person name="Riley R."/>
            <person name="Tritt A."/>
            <person name="Adam C."/>
            <person name="Daum C."/>
            <person name="Floudas D."/>
            <person name="Sun H."/>
            <person name="Yadav J.S."/>
            <person name="Pangilinan J."/>
            <person name="Larsson K.H."/>
            <person name="Matsuura K."/>
            <person name="Barry K."/>
            <person name="Labutti K."/>
            <person name="Kuo R."/>
            <person name="Ohm R.A."/>
            <person name="Bhattacharya S.S."/>
            <person name="Shirouzu T."/>
            <person name="Yoshinaga Y."/>
            <person name="Martin F.M."/>
            <person name="Grigoriev I.V."/>
            <person name="Hibbett D.S."/>
        </authorList>
    </citation>
    <scope>NUCLEOTIDE SEQUENCE [LARGE SCALE GENOMIC DNA]</scope>
    <source>
        <strain evidence="3 4">CBS 109695</strain>
    </source>
</reference>
<feature type="transmembrane region" description="Helical" evidence="1">
    <location>
        <begin position="27"/>
        <end position="45"/>
    </location>
</feature>
<dbReference type="InterPro" id="IPR045338">
    <property type="entry name" value="DUF6535"/>
</dbReference>
<dbReference type="Pfam" id="PF20153">
    <property type="entry name" value="DUF6535"/>
    <property type="match status" value="1"/>
</dbReference>
<feature type="transmembrane region" description="Helical" evidence="1">
    <location>
        <begin position="146"/>
        <end position="167"/>
    </location>
</feature>
<keyword evidence="4" id="KW-1185">Reference proteome</keyword>
<keyword evidence="1" id="KW-1133">Transmembrane helix</keyword>
<dbReference type="Proteomes" id="UP000076532">
    <property type="component" value="Unassembled WGS sequence"/>
</dbReference>
<feature type="non-terminal residue" evidence="3">
    <location>
        <position position="226"/>
    </location>
</feature>
<name>A0A167X676_9AGAM</name>
<feature type="transmembrane region" description="Helical" evidence="1">
    <location>
        <begin position="91"/>
        <end position="112"/>
    </location>
</feature>
<dbReference type="EMBL" id="KV417771">
    <property type="protein sequence ID" value="KZP06865.1"/>
    <property type="molecule type" value="Genomic_DNA"/>
</dbReference>
<dbReference type="OrthoDB" id="3185525at2759"/>
<feature type="domain" description="DUF6535" evidence="2">
    <location>
        <begin position="1"/>
        <end position="175"/>
    </location>
</feature>
<keyword evidence="1" id="KW-0472">Membrane</keyword>
<accession>A0A167X676</accession>
<feature type="transmembrane region" description="Helical" evidence="1">
    <location>
        <begin position="57"/>
        <end position="79"/>
    </location>
</feature>
<feature type="non-terminal residue" evidence="3">
    <location>
        <position position="1"/>
    </location>
</feature>
<keyword evidence="1" id="KW-0812">Transmembrane</keyword>
<evidence type="ECO:0000259" key="2">
    <source>
        <dbReference type="Pfam" id="PF20153"/>
    </source>
</evidence>
<evidence type="ECO:0000313" key="3">
    <source>
        <dbReference type="EMBL" id="KZP06865.1"/>
    </source>
</evidence>
<evidence type="ECO:0000256" key="1">
    <source>
        <dbReference type="SAM" id="Phobius"/>
    </source>
</evidence>
<protein>
    <recommendedName>
        <fullName evidence="2">DUF6535 domain-containing protein</fullName>
    </recommendedName>
</protein>
<proteinExistence type="predicted"/>
<sequence length="226" mass="25211">WSVYSSEAALLDKALVESWFTQVDRTAVMAGLFSAIVTAMMVESYTNLIPDPNDRTIVLLLQISVQLGGNISVITSPTIDSFHPTPSALRVNIFWFLSLCLGLTCALAATLVQQWERSYLQAIEKRPAPQVKAHIHSYLHQGMDKFGMSAVVEGIPTLLHGSVFLFLIGLVDFLYSINFVVVLVVMCAVVTGFTRYTTITWLPIINHKCPYRTPLSKVFWRLSQSL</sequence>
<gene>
    <name evidence="3" type="ORF">FIBSPDRAFT_663253</name>
</gene>
<dbReference type="AlphaFoldDB" id="A0A167X676"/>
<evidence type="ECO:0000313" key="4">
    <source>
        <dbReference type="Proteomes" id="UP000076532"/>
    </source>
</evidence>